<dbReference type="eggNOG" id="COG1621">
    <property type="taxonomic scope" value="Bacteria"/>
</dbReference>
<dbReference type="PANTHER" id="PTHR43101:SF1">
    <property type="entry name" value="BETA-FRUCTOSIDASE"/>
    <property type="match status" value="1"/>
</dbReference>
<evidence type="ECO:0000256" key="6">
    <source>
        <dbReference type="ARBA" id="ARBA00023295"/>
    </source>
</evidence>
<evidence type="ECO:0000313" key="13">
    <source>
        <dbReference type="Proteomes" id="UP000006299"/>
    </source>
</evidence>
<dbReference type="InterPro" id="IPR013148">
    <property type="entry name" value="Glyco_hydro_32_N"/>
</dbReference>
<dbReference type="Pfam" id="PF08244">
    <property type="entry name" value="Glyco_hydro_32C"/>
    <property type="match status" value="1"/>
</dbReference>
<keyword evidence="9" id="KW-0119">Carbohydrate metabolism</keyword>
<dbReference type="Pfam" id="PF00251">
    <property type="entry name" value="Glyco_hydro_32N"/>
    <property type="match status" value="1"/>
</dbReference>
<dbReference type="KEGG" id="lcn:C270_07550"/>
<dbReference type="SUPFAM" id="SSF75005">
    <property type="entry name" value="Arabinanase/levansucrase/invertase"/>
    <property type="match status" value="1"/>
</dbReference>
<dbReference type="Gene3D" id="2.60.120.560">
    <property type="entry name" value="Exo-inulinase, domain 1"/>
    <property type="match status" value="1"/>
</dbReference>
<dbReference type="PATRIC" id="fig|1229758.3.peg.1511"/>
<dbReference type="Gene3D" id="2.115.10.20">
    <property type="entry name" value="Glycosyl hydrolase domain, family 43"/>
    <property type="match status" value="1"/>
</dbReference>
<evidence type="ECO:0000256" key="3">
    <source>
        <dbReference type="ARBA" id="ARBA00012758"/>
    </source>
</evidence>
<dbReference type="InterPro" id="IPR001362">
    <property type="entry name" value="Glyco_hydro_32"/>
</dbReference>
<evidence type="ECO:0000256" key="2">
    <source>
        <dbReference type="ARBA" id="ARBA00009902"/>
    </source>
</evidence>
<dbReference type="SUPFAM" id="SSF49899">
    <property type="entry name" value="Concanavalin A-like lectins/glucanases"/>
    <property type="match status" value="1"/>
</dbReference>
<dbReference type="AlphaFoldDB" id="K0D8X9"/>
<name>K0D8X9_LEUCJ</name>
<organism evidence="12 13">
    <name type="scientific">Leuconostoc carnosum (strain JB16)</name>
    <dbReference type="NCBI Taxonomy" id="1229758"/>
    <lineage>
        <taxon>Bacteria</taxon>
        <taxon>Bacillati</taxon>
        <taxon>Bacillota</taxon>
        <taxon>Bacilli</taxon>
        <taxon>Lactobacillales</taxon>
        <taxon>Lactobacillaceae</taxon>
        <taxon>Leuconostoc</taxon>
    </lineage>
</organism>
<dbReference type="UniPathway" id="UPA00238"/>
<dbReference type="InterPro" id="IPR051214">
    <property type="entry name" value="GH32_Enzymes"/>
</dbReference>
<evidence type="ECO:0000256" key="5">
    <source>
        <dbReference type="ARBA" id="ARBA00022801"/>
    </source>
</evidence>
<dbReference type="STRING" id="1229758.C270_07550"/>
<dbReference type="GO" id="GO:0005737">
    <property type="term" value="C:cytoplasm"/>
    <property type="evidence" value="ECO:0007669"/>
    <property type="project" value="UniProtKB-SubCell"/>
</dbReference>
<gene>
    <name evidence="12" type="ordered locus">C270_07550</name>
</gene>
<dbReference type="Proteomes" id="UP000006299">
    <property type="component" value="Chromosome"/>
</dbReference>
<protein>
    <recommendedName>
        <fullName evidence="4 8">Sucrose-6-phosphate hydrolase</fullName>
        <ecNumber evidence="3 8">3.2.1.26</ecNumber>
    </recommendedName>
    <alternativeName>
        <fullName evidence="7 9">Invertase</fullName>
    </alternativeName>
</protein>
<dbReference type="PROSITE" id="PS00609">
    <property type="entry name" value="GLYCOSYL_HYDROL_F32"/>
    <property type="match status" value="1"/>
</dbReference>
<dbReference type="InterPro" id="IPR006232">
    <property type="entry name" value="Suc6P_hydrolase"/>
</dbReference>
<comment type="similarity">
    <text evidence="2 8">Belongs to the glycosyl hydrolase 32 family.</text>
</comment>
<evidence type="ECO:0000256" key="4">
    <source>
        <dbReference type="ARBA" id="ARBA00019623"/>
    </source>
</evidence>
<dbReference type="SMART" id="SM00640">
    <property type="entry name" value="Glyco_32"/>
    <property type="match status" value="1"/>
</dbReference>
<dbReference type="RefSeq" id="WP_014975029.1">
    <property type="nucleotide sequence ID" value="NC_018673.1"/>
</dbReference>
<keyword evidence="13" id="KW-1185">Reference proteome</keyword>
<dbReference type="PANTHER" id="PTHR43101">
    <property type="entry name" value="BETA-FRUCTOSIDASE"/>
    <property type="match status" value="1"/>
</dbReference>
<dbReference type="EC" id="3.2.1.26" evidence="3 8"/>
<dbReference type="GO" id="GO:0004564">
    <property type="term" value="F:beta-fructofuranosidase activity"/>
    <property type="evidence" value="ECO:0007669"/>
    <property type="project" value="UniProtKB-EC"/>
</dbReference>
<evidence type="ECO:0000313" key="12">
    <source>
        <dbReference type="EMBL" id="AFT82419.1"/>
    </source>
</evidence>
<dbReference type="NCBIfam" id="TIGR01322">
    <property type="entry name" value="scrB_fam"/>
    <property type="match status" value="1"/>
</dbReference>
<feature type="domain" description="Glycosyl hydrolase family 32 N-terminal" evidence="10">
    <location>
        <begin position="44"/>
        <end position="349"/>
    </location>
</feature>
<dbReference type="InterPro" id="IPR013189">
    <property type="entry name" value="Glyco_hydro_32_C"/>
</dbReference>
<evidence type="ECO:0000259" key="11">
    <source>
        <dbReference type="Pfam" id="PF08244"/>
    </source>
</evidence>
<evidence type="ECO:0000256" key="7">
    <source>
        <dbReference type="ARBA" id="ARBA00033367"/>
    </source>
</evidence>
<comment type="function">
    <text evidence="9">Enables the bacterium to metabolize sucrose as a sole carbon source.</text>
</comment>
<keyword evidence="9" id="KW-0963">Cytoplasm</keyword>
<dbReference type="InterPro" id="IPR018053">
    <property type="entry name" value="Glyco_hydro_32_AS"/>
</dbReference>
<reference evidence="12 13" key="1">
    <citation type="journal article" date="2012" name="J. Bacteriol.">
        <title>Complete genome sequence of Leuconostoc carnosum strain JB16, isolated from Kimchi.</title>
        <authorList>
            <person name="Jung J.Y."/>
            <person name="Lee S.H."/>
            <person name="Jeon C.O."/>
        </authorList>
    </citation>
    <scope>NUCLEOTIDE SEQUENCE [LARGE SCALE GENOMIC DNA]</scope>
    <source>
        <strain evidence="12 13">JB16</strain>
    </source>
</reference>
<comment type="catalytic activity">
    <reaction evidence="8">
        <text>Hydrolysis of terminal non-reducing beta-D-fructofuranoside residues in beta-D-fructofuranosides.</text>
        <dbReference type="EC" id="3.2.1.26"/>
    </reaction>
</comment>
<dbReference type="InterPro" id="IPR013320">
    <property type="entry name" value="ConA-like_dom_sf"/>
</dbReference>
<comment type="pathway">
    <text evidence="1 9">Glycan biosynthesis; sucrose metabolism.</text>
</comment>
<sequence length="501" mass="57466">MPKTTQNKKIQFQNMVTNLVDVDPSIVKQEEILTSESPYREKYHIEPRSGILNDPNGFTYFNNEYHLFYQWTPLAFTKNPHIWHHGWYHMASRDLIHWRDLGPAIESDTNLDSHGTYSGSGLVVGDDLFLIYTGNTWNAKWQRVPYQIGAKMTLTGGFTKIEKPFISGQPMGYTSHFRDPKIWQSNDEYYAILGIQRENLTGAAIIYQSKDLQNWQLKGEIKAKYNHFGYMWECPDYFEIGDKGVLIISPQGLKTENDRYQNIYQTGYFIGTQLDLDTLAFDHDDFQELDAGFDFYASQTTLAPDGRRILSAWLGVAELHYPTEAYHYAGALVFPRELTIRHGKLIQNPVREISELRHDEQNINLEDITSLHVISQGAAQEIKINIDMENAGCVNIYLCANSANKKYTCLTLNRTEQQIILDRTHSGIALNIENGNVRKQQLVIEKSVQLDMLIDRSSVEIFVNQGELVFTARIFPDEIQDNVFIEAVNGSAKVVGKKWSL</sequence>
<proteinExistence type="inferred from homology"/>
<keyword evidence="5 8" id="KW-0378">Hydrolase</keyword>
<evidence type="ECO:0000256" key="9">
    <source>
        <dbReference type="RuleBase" id="RU365015"/>
    </source>
</evidence>
<evidence type="ECO:0000256" key="8">
    <source>
        <dbReference type="RuleBase" id="RU362110"/>
    </source>
</evidence>
<dbReference type="CDD" id="cd18623">
    <property type="entry name" value="GH32_ScrB-like"/>
    <property type="match status" value="1"/>
</dbReference>
<accession>K0D8X9</accession>
<evidence type="ECO:0000259" key="10">
    <source>
        <dbReference type="Pfam" id="PF00251"/>
    </source>
</evidence>
<keyword evidence="6 8" id="KW-0326">Glycosidase</keyword>
<dbReference type="GO" id="GO:0005985">
    <property type="term" value="P:sucrose metabolic process"/>
    <property type="evidence" value="ECO:0007669"/>
    <property type="project" value="UniProtKB-UniPathway"/>
</dbReference>
<feature type="domain" description="Glycosyl hydrolase family 32 C-terminal" evidence="11">
    <location>
        <begin position="356"/>
        <end position="494"/>
    </location>
</feature>
<comment type="subcellular location">
    <subcellularLocation>
        <location evidence="9">Cytoplasm</location>
    </subcellularLocation>
</comment>
<evidence type="ECO:0000256" key="1">
    <source>
        <dbReference type="ARBA" id="ARBA00004914"/>
    </source>
</evidence>
<dbReference type="EMBL" id="CP003851">
    <property type="protein sequence ID" value="AFT82419.1"/>
    <property type="molecule type" value="Genomic_DNA"/>
</dbReference>
<dbReference type="InterPro" id="IPR023296">
    <property type="entry name" value="Glyco_hydro_beta-prop_sf"/>
</dbReference>
<dbReference type="HOGENOM" id="CLU_001528_7_1_9"/>